<protein>
    <recommendedName>
        <fullName evidence="1">DUF5648 domain-containing protein</fullName>
    </recommendedName>
</protein>
<comment type="caution">
    <text evidence="2">The sequence shown here is derived from an EMBL/GenBank/DDBJ whole genome shotgun (WGS) entry which is preliminary data.</text>
</comment>
<dbReference type="Proteomes" id="UP001526430">
    <property type="component" value="Unassembled WGS sequence"/>
</dbReference>
<gene>
    <name evidence="2" type="ORF">OF850_18730</name>
</gene>
<evidence type="ECO:0000259" key="1">
    <source>
        <dbReference type="Pfam" id="PF18885"/>
    </source>
</evidence>
<feature type="domain" description="DUF5648" evidence="1">
    <location>
        <begin position="144"/>
        <end position="282"/>
    </location>
</feature>
<organism evidence="2 3">
    <name type="scientific">Sabulicella glaciei</name>
    <dbReference type="NCBI Taxonomy" id="2984948"/>
    <lineage>
        <taxon>Bacteria</taxon>
        <taxon>Pseudomonadati</taxon>
        <taxon>Pseudomonadota</taxon>
        <taxon>Alphaproteobacteria</taxon>
        <taxon>Acetobacterales</taxon>
        <taxon>Acetobacteraceae</taxon>
        <taxon>Sabulicella</taxon>
    </lineage>
</organism>
<evidence type="ECO:0000313" key="2">
    <source>
        <dbReference type="EMBL" id="MCW8087663.1"/>
    </source>
</evidence>
<dbReference type="Pfam" id="PF18885">
    <property type="entry name" value="DUF5648"/>
    <property type="match status" value="1"/>
</dbReference>
<dbReference type="RefSeq" id="WP_301591870.1">
    <property type="nucleotide sequence ID" value="NZ_JAPFQI010000019.1"/>
</dbReference>
<name>A0ABT3NZR6_9PROT</name>
<evidence type="ECO:0000313" key="3">
    <source>
        <dbReference type="Proteomes" id="UP001526430"/>
    </source>
</evidence>
<keyword evidence="3" id="KW-1185">Reference proteome</keyword>
<dbReference type="EMBL" id="JAPFQI010000019">
    <property type="protein sequence ID" value="MCW8087663.1"/>
    <property type="molecule type" value="Genomic_DNA"/>
</dbReference>
<sequence>MQEISNNGKYIIRSSFGSSIYEGTLSDRSAGSGASVQFDIIQINPVYRSFFWQIEPVTGQTSDFWNIFFSNKIGGEPANQFALSGFGTNAGGSGNQILLNADNVRERDEQFAISFYVSNLDPFSGVPPVARATFTILNDDGVTFRFFHTQAGGHLFTTSAVEAASVRANLPHYRDEGVAFLTADASVANAVPVFRFFHTQAGGHLFTTSAVEADAVRANLPHYRDEGVGFHMSATAGEGLAPIYRFFHTQAGGHLFTSSEVEAANVRATLPVYRDEGIAFYAPTRIADELFG</sequence>
<reference evidence="2 3" key="1">
    <citation type="submission" date="2022-10" db="EMBL/GenBank/DDBJ databases">
        <title>Roseococcus glaciei nov., sp. nov., isolated from glacier.</title>
        <authorList>
            <person name="Liu Q."/>
            <person name="Xin Y.-H."/>
        </authorList>
    </citation>
    <scope>NUCLEOTIDE SEQUENCE [LARGE SCALE GENOMIC DNA]</scope>
    <source>
        <strain evidence="2 3">MDT2-1-1</strain>
    </source>
</reference>
<accession>A0ABT3NZR6</accession>
<dbReference type="InterPro" id="IPR043708">
    <property type="entry name" value="DUF5648"/>
</dbReference>
<proteinExistence type="predicted"/>